<dbReference type="Pfam" id="PF01774">
    <property type="entry name" value="UreD"/>
    <property type="match status" value="1"/>
</dbReference>
<comment type="subunit">
    <text evidence="3">UreD, UreF and UreG form a complex that acts as a GTP-hydrolysis-dependent molecular chaperone, activating the urease apoprotein by helping to assemble the nickel containing metallocenter of UreC. The UreE protein probably delivers the nickel.</text>
</comment>
<evidence type="ECO:0000256" key="1">
    <source>
        <dbReference type="ARBA" id="ARBA00007177"/>
    </source>
</evidence>
<keyword evidence="3" id="KW-0963">Cytoplasm</keyword>
<dbReference type="InterPro" id="IPR002669">
    <property type="entry name" value="UreD"/>
</dbReference>
<evidence type="ECO:0000313" key="5">
    <source>
        <dbReference type="Proteomes" id="UP001055804"/>
    </source>
</evidence>
<dbReference type="PANTHER" id="PTHR33643:SF1">
    <property type="entry name" value="UREASE ACCESSORY PROTEIN D"/>
    <property type="match status" value="1"/>
</dbReference>
<comment type="function">
    <text evidence="3">Required for maturation of urease via the functional incorporation of the urease nickel metallocenter.</text>
</comment>
<evidence type="ECO:0000256" key="3">
    <source>
        <dbReference type="HAMAP-Rule" id="MF_01384"/>
    </source>
</evidence>
<dbReference type="Proteomes" id="UP001055804">
    <property type="component" value="Unassembled WGS sequence"/>
</dbReference>
<comment type="subcellular location">
    <subcellularLocation>
        <location evidence="3">Cytoplasm</location>
    </subcellularLocation>
</comment>
<dbReference type="HAMAP" id="MF_01384">
    <property type="entry name" value="UreD"/>
    <property type="match status" value="1"/>
</dbReference>
<dbReference type="AlphaFoldDB" id="A0A9J6PEG2"/>
<gene>
    <name evidence="3" type="primary">ureD</name>
    <name evidence="4" type="ORF">NJQ99_11675</name>
</gene>
<proteinExistence type="inferred from homology"/>
<keyword evidence="5" id="KW-1185">Reference proteome</keyword>
<evidence type="ECO:0000256" key="2">
    <source>
        <dbReference type="ARBA" id="ARBA00023186"/>
    </source>
</evidence>
<protein>
    <recommendedName>
        <fullName evidence="3">Urease accessory protein UreD</fullName>
    </recommendedName>
</protein>
<keyword evidence="3" id="KW-0996">Nickel insertion</keyword>
<comment type="similarity">
    <text evidence="1 3">Belongs to the UreD family.</text>
</comment>
<dbReference type="GO" id="GO:0016151">
    <property type="term" value="F:nickel cation binding"/>
    <property type="evidence" value="ECO:0007669"/>
    <property type="project" value="UniProtKB-UniRule"/>
</dbReference>
<dbReference type="PANTHER" id="PTHR33643">
    <property type="entry name" value="UREASE ACCESSORY PROTEIN D"/>
    <property type="match status" value="1"/>
</dbReference>
<accession>A0A9J6PEG2</accession>
<sequence>MYAVTSPSEEGAGPDLCALLERAQGAVRLSVARNGTRSVLREAYQQGSFKLRFPRVFEGGQCEAVLINTAGGVTGGDRFAADIAAGEGSALTLATQAAEKVYRSSGGEARIAVRLKAGAGARLEWLPQETILFDRGQLARTLDVEMDADATVLLCEAVVLGRTAHGETVRTGALRDRWRVRRQGRLVYADDLRVGGEIAAATAGAATLGGGSSFASLLLIAPDAEARLDAVRTALDDVAAVAGASAWDGLLAVRAVARGGQDLRRALLRVLDALGTDAPRVWSI</sequence>
<dbReference type="EMBL" id="JAMZFT010000002">
    <property type="protein sequence ID" value="MCP1337073.1"/>
    <property type="molecule type" value="Genomic_DNA"/>
</dbReference>
<name>A0A9J6PEG2_9PROT</name>
<keyword evidence="2 3" id="KW-0143">Chaperone</keyword>
<organism evidence="4 5">
    <name type="scientific">Futiania mangrovi</name>
    <dbReference type="NCBI Taxonomy" id="2959716"/>
    <lineage>
        <taxon>Bacteria</taxon>
        <taxon>Pseudomonadati</taxon>
        <taxon>Pseudomonadota</taxon>
        <taxon>Alphaproteobacteria</taxon>
        <taxon>Futianiales</taxon>
        <taxon>Futianiaceae</taxon>
        <taxon>Futiania</taxon>
    </lineage>
</organism>
<reference evidence="4" key="1">
    <citation type="submission" date="2022-06" db="EMBL/GenBank/DDBJ databases">
        <title>Isolation and Genomics of Futiania mangrovii gen. nov., sp. nov., a Rare and Metabolically-versatile member in the Class Alphaproteobacteria.</title>
        <authorList>
            <person name="Liu L."/>
            <person name="Huang W.-C."/>
            <person name="Pan J."/>
            <person name="Li J."/>
            <person name="Huang Y."/>
            <person name="Du H."/>
            <person name="Liu Y."/>
            <person name="Li M."/>
        </authorList>
    </citation>
    <scope>NUCLEOTIDE SEQUENCE</scope>
    <source>
        <strain evidence="4">FT118</strain>
    </source>
</reference>
<comment type="caution">
    <text evidence="4">The sequence shown here is derived from an EMBL/GenBank/DDBJ whole genome shotgun (WGS) entry which is preliminary data.</text>
</comment>
<dbReference type="GO" id="GO:0005737">
    <property type="term" value="C:cytoplasm"/>
    <property type="evidence" value="ECO:0007669"/>
    <property type="project" value="UniProtKB-SubCell"/>
</dbReference>
<dbReference type="RefSeq" id="WP_269333008.1">
    <property type="nucleotide sequence ID" value="NZ_JAMZFT010000002.1"/>
</dbReference>
<evidence type="ECO:0000313" key="4">
    <source>
        <dbReference type="EMBL" id="MCP1337073.1"/>
    </source>
</evidence>